<dbReference type="EMBL" id="MFRA01000008">
    <property type="protein sequence ID" value="OGH92115.1"/>
    <property type="molecule type" value="Genomic_DNA"/>
</dbReference>
<keyword evidence="3 5" id="KW-0687">Ribonucleoprotein</keyword>
<evidence type="ECO:0000256" key="1">
    <source>
        <dbReference type="ARBA" id="ARBA00008889"/>
    </source>
</evidence>
<dbReference type="SUPFAM" id="SSF160369">
    <property type="entry name" value="Ribosomal protein L10-like"/>
    <property type="match status" value="1"/>
</dbReference>
<dbReference type="CDD" id="cd05797">
    <property type="entry name" value="Ribosomal_L10"/>
    <property type="match status" value="1"/>
</dbReference>
<dbReference type="GO" id="GO:1990904">
    <property type="term" value="C:ribonucleoprotein complex"/>
    <property type="evidence" value="ECO:0007669"/>
    <property type="project" value="UniProtKB-KW"/>
</dbReference>
<keyword evidence="5" id="KW-0699">rRNA-binding</keyword>
<dbReference type="HAMAP" id="MF_00362">
    <property type="entry name" value="Ribosomal_uL10"/>
    <property type="match status" value="1"/>
</dbReference>
<evidence type="ECO:0000256" key="5">
    <source>
        <dbReference type="HAMAP-Rule" id="MF_00362"/>
    </source>
</evidence>
<dbReference type="InterPro" id="IPR047865">
    <property type="entry name" value="Ribosomal_uL10_bac_type"/>
</dbReference>
<dbReference type="GO" id="GO:0006412">
    <property type="term" value="P:translation"/>
    <property type="evidence" value="ECO:0007669"/>
    <property type="project" value="UniProtKB-UniRule"/>
</dbReference>
<dbReference type="GO" id="GO:0005840">
    <property type="term" value="C:ribosome"/>
    <property type="evidence" value="ECO:0007669"/>
    <property type="project" value="UniProtKB-KW"/>
</dbReference>
<evidence type="ECO:0000313" key="6">
    <source>
        <dbReference type="EMBL" id="OGH92115.1"/>
    </source>
</evidence>
<dbReference type="AlphaFoldDB" id="A0A1F6P7H2"/>
<dbReference type="PANTHER" id="PTHR11560">
    <property type="entry name" value="39S RIBOSOMAL PROTEIN L10, MITOCHONDRIAL"/>
    <property type="match status" value="1"/>
</dbReference>
<keyword evidence="5" id="KW-0694">RNA-binding</keyword>
<protein>
    <recommendedName>
        <fullName evidence="4 5">Large ribosomal subunit protein uL10</fullName>
    </recommendedName>
</protein>
<evidence type="ECO:0000256" key="2">
    <source>
        <dbReference type="ARBA" id="ARBA00022980"/>
    </source>
</evidence>
<sequence>MPKSKLQKQETIKSLEDGLKSAKAVVFANFQGLKVSEAEELRRECRKNDIKVVAAKKTLVKRACQEMGLTDVDPKVFSGGVATFMALGDEVSAARIVNNFSKTHEILQVFGGVLEGKFISVAMVKSLANLPSKQELLAKLVGSINAPVSGFVNVLAGNLRGLVGVLNNIAKSKV</sequence>
<name>A0A1F6P7H2_9BACT</name>
<accession>A0A1F6P7H2</accession>
<reference evidence="6 7" key="1">
    <citation type="journal article" date="2016" name="Nat. Commun.">
        <title>Thousands of microbial genomes shed light on interconnected biogeochemical processes in an aquifer system.</title>
        <authorList>
            <person name="Anantharaman K."/>
            <person name="Brown C.T."/>
            <person name="Hug L.A."/>
            <person name="Sharon I."/>
            <person name="Castelle C.J."/>
            <person name="Probst A.J."/>
            <person name="Thomas B.C."/>
            <person name="Singh A."/>
            <person name="Wilkins M.J."/>
            <person name="Karaoz U."/>
            <person name="Brodie E.L."/>
            <person name="Williams K.H."/>
            <person name="Hubbard S.S."/>
            <person name="Banfield J.F."/>
        </authorList>
    </citation>
    <scope>NUCLEOTIDE SEQUENCE [LARGE SCALE GENOMIC DNA]</scope>
</reference>
<dbReference type="GO" id="GO:0070180">
    <property type="term" value="F:large ribosomal subunit rRNA binding"/>
    <property type="evidence" value="ECO:0007669"/>
    <property type="project" value="UniProtKB-UniRule"/>
</dbReference>
<dbReference type="InterPro" id="IPR001790">
    <property type="entry name" value="Ribosomal_uL10"/>
</dbReference>
<organism evidence="6 7">
    <name type="scientific">Candidatus Magasanikbacteria bacterium RIFOXYD1_FULL_40_23</name>
    <dbReference type="NCBI Taxonomy" id="1798705"/>
    <lineage>
        <taxon>Bacteria</taxon>
        <taxon>Candidatus Magasanikiibacteriota</taxon>
    </lineage>
</organism>
<comment type="subunit">
    <text evidence="5">Part of the ribosomal stalk of the 50S ribosomal subunit. The N-terminus interacts with L11 and the large rRNA to form the base of the stalk. The C-terminus forms an elongated spine to which L12 dimers bind in a sequential fashion forming a multimeric L10(L12)X complex.</text>
</comment>
<comment type="caution">
    <text evidence="6">The sequence shown here is derived from an EMBL/GenBank/DDBJ whole genome shotgun (WGS) entry which is preliminary data.</text>
</comment>
<dbReference type="STRING" id="1798705.A2563_00825"/>
<dbReference type="Gene3D" id="6.10.250.290">
    <property type="match status" value="1"/>
</dbReference>
<comment type="similarity">
    <text evidence="1 5">Belongs to the universal ribosomal protein uL10 family.</text>
</comment>
<evidence type="ECO:0000256" key="4">
    <source>
        <dbReference type="ARBA" id="ARBA00035202"/>
    </source>
</evidence>
<evidence type="ECO:0000313" key="7">
    <source>
        <dbReference type="Proteomes" id="UP000176634"/>
    </source>
</evidence>
<evidence type="ECO:0000256" key="3">
    <source>
        <dbReference type="ARBA" id="ARBA00023274"/>
    </source>
</evidence>
<keyword evidence="2 5" id="KW-0689">Ribosomal protein</keyword>
<dbReference type="InterPro" id="IPR043141">
    <property type="entry name" value="Ribosomal_uL10-like_sf"/>
</dbReference>
<dbReference type="Gene3D" id="3.30.70.1730">
    <property type="match status" value="1"/>
</dbReference>
<dbReference type="Proteomes" id="UP000176634">
    <property type="component" value="Unassembled WGS sequence"/>
</dbReference>
<gene>
    <name evidence="5" type="primary">rplJ</name>
    <name evidence="6" type="ORF">A2563_00825</name>
</gene>
<dbReference type="Pfam" id="PF00466">
    <property type="entry name" value="Ribosomal_L10"/>
    <property type="match status" value="1"/>
</dbReference>
<dbReference type="InterPro" id="IPR022973">
    <property type="entry name" value="Ribosomal_uL10_bac"/>
</dbReference>
<proteinExistence type="inferred from homology"/>
<comment type="function">
    <text evidence="5">Forms part of the ribosomal stalk, playing a central role in the interaction of the ribosome with GTP-bound translation factors.</text>
</comment>
<dbReference type="NCBIfam" id="NF000955">
    <property type="entry name" value="PRK00099.1-1"/>
    <property type="match status" value="1"/>
</dbReference>